<reference evidence="2" key="1">
    <citation type="journal article" date="2020" name="Stud. Mycol.">
        <title>101 Dothideomycetes genomes: a test case for predicting lifestyles and emergence of pathogens.</title>
        <authorList>
            <person name="Haridas S."/>
            <person name="Albert R."/>
            <person name="Binder M."/>
            <person name="Bloem J."/>
            <person name="Labutti K."/>
            <person name="Salamov A."/>
            <person name="Andreopoulos B."/>
            <person name="Baker S."/>
            <person name="Barry K."/>
            <person name="Bills G."/>
            <person name="Bluhm B."/>
            <person name="Cannon C."/>
            <person name="Castanera R."/>
            <person name="Culley D."/>
            <person name="Daum C."/>
            <person name="Ezra D."/>
            <person name="Gonzalez J."/>
            <person name="Henrissat B."/>
            <person name="Kuo A."/>
            <person name="Liang C."/>
            <person name="Lipzen A."/>
            <person name="Lutzoni F."/>
            <person name="Magnuson J."/>
            <person name="Mondo S."/>
            <person name="Nolan M."/>
            <person name="Ohm R."/>
            <person name="Pangilinan J."/>
            <person name="Park H.-J."/>
            <person name="Ramirez L."/>
            <person name="Alfaro M."/>
            <person name="Sun H."/>
            <person name="Tritt A."/>
            <person name="Yoshinaga Y."/>
            <person name="Zwiers L.-H."/>
            <person name="Turgeon B."/>
            <person name="Goodwin S."/>
            <person name="Spatafora J."/>
            <person name="Crous P."/>
            <person name="Grigoriev I."/>
        </authorList>
    </citation>
    <scope>NUCLEOTIDE SEQUENCE</scope>
    <source>
        <strain evidence="2">CBS 473.64</strain>
    </source>
</reference>
<proteinExistence type="predicted"/>
<sequence>MIFPFRHDFLSTWRLQPRANLLVHSHAASVYGDLSMAFSLWRFLYGGFSMAVFSMAVSLWRFLYGGFLYGGFLYGVHIPSILDGHLLSCPYYPILLPEATGCPLSKHIWSGYFLSAVTTTIIRHAWWKLINSIRLQLCLMLFWIA</sequence>
<feature type="transmembrane region" description="Helical" evidence="1">
    <location>
        <begin position="107"/>
        <end position="126"/>
    </location>
</feature>
<dbReference type="Proteomes" id="UP000799753">
    <property type="component" value="Unassembled WGS sequence"/>
</dbReference>
<dbReference type="AlphaFoldDB" id="A0A6A6S896"/>
<evidence type="ECO:0000313" key="3">
    <source>
        <dbReference type="Proteomes" id="UP000799753"/>
    </source>
</evidence>
<evidence type="ECO:0000313" key="2">
    <source>
        <dbReference type="EMBL" id="KAF2643447.1"/>
    </source>
</evidence>
<protein>
    <submittedName>
        <fullName evidence="2">Uncharacterized protein</fullName>
    </submittedName>
</protein>
<keyword evidence="1" id="KW-0812">Transmembrane</keyword>
<keyword evidence="3" id="KW-1185">Reference proteome</keyword>
<feature type="transmembrane region" description="Helical" evidence="1">
    <location>
        <begin position="40"/>
        <end position="60"/>
    </location>
</feature>
<dbReference type="EMBL" id="MU006780">
    <property type="protein sequence ID" value="KAF2643447.1"/>
    <property type="molecule type" value="Genomic_DNA"/>
</dbReference>
<gene>
    <name evidence="2" type="ORF">P280DRAFT_253163</name>
</gene>
<organism evidence="2 3">
    <name type="scientific">Massarina eburnea CBS 473.64</name>
    <dbReference type="NCBI Taxonomy" id="1395130"/>
    <lineage>
        <taxon>Eukaryota</taxon>
        <taxon>Fungi</taxon>
        <taxon>Dikarya</taxon>
        <taxon>Ascomycota</taxon>
        <taxon>Pezizomycotina</taxon>
        <taxon>Dothideomycetes</taxon>
        <taxon>Pleosporomycetidae</taxon>
        <taxon>Pleosporales</taxon>
        <taxon>Massarineae</taxon>
        <taxon>Massarinaceae</taxon>
        <taxon>Massarina</taxon>
    </lineage>
</organism>
<accession>A0A6A6S896</accession>
<evidence type="ECO:0000256" key="1">
    <source>
        <dbReference type="SAM" id="Phobius"/>
    </source>
</evidence>
<keyword evidence="1" id="KW-1133">Transmembrane helix</keyword>
<feature type="transmembrane region" description="Helical" evidence="1">
    <location>
        <begin position="67"/>
        <end position="87"/>
    </location>
</feature>
<keyword evidence="1" id="KW-0472">Membrane</keyword>
<name>A0A6A6S896_9PLEO</name>